<dbReference type="Gene3D" id="2.60.120.290">
    <property type="entry name" value="Spermadhesin, CUB domain"/>
    <property type="match status" value="1"/>
</dbReference>
<feature type="transmembrane region" description="Helical" evidence="4">
    <location>
        <begin position="161"/>
        <end position="184"/>
    </location>
</feature>
<dbReference type="PROSITE" id="PS01180">
    <property type="entry name" value="CUB"/>
    <property type="match status" value="1"/>
</dbReference>
<comment type="caution">
    <text evidence="6">The sequence shown here is derived from an EMBL/GenBank/DDBJ whole genome shotgun (WGS) entry which is preliminary data.</text>
</comment>
<feature type="transmembrane region" description="Helical" evidence="4">
    <location>
        <begin position="12"/>
        <end position="30"/>
    </location>
</feature>
<dbReference type="PANTHER" id="PTHR46908">
    <property type="entry name" value="CUBILIN-LIKE PROTEIN"/>
    <property type="match status" value="1"/>
</dbReference>
<evidence type="ECO:0000313" key="7">
    <source>
        <dbReference type="Proteomes" id="UP001347796"/>
    </source>
</evidence>
<keyword evidence="4" id="KW-0812">Transmembrane</keyword>
<proteinExistence type="predicted"/>
<protein>
    <recommendedName>
        <fullName evidence="5">CUB domain-containing protein</fullName>
    </recommendedName>
</protein>
<keyword evidence="7" id="KW-1185">Reference proteome</keyword>
<comment type="caution">
    <text evidence="2">Lacks conserved residue(s) required for the propagation of feature annotation.</text>
</comment>
<evidence type="ECO:0000313" key="6">
    <source>
        <dbReference type="EMBL" id="KAK6167559.1"/>
    </source>
</evidence>
<keyword evidence="4" id="KW-0472">Membrane</keyword>
<dbReference type="PANTHER" id="PTHR46908:SF8">
    <property type="entry name" value="C-TYPE LECTIN DOMAIN-CONTAINING PROTEIN"/>
    <property type="match status" value="1"/>
</dbReference>
<dbReference type="InterPro" id="IPR000859">
    <property type="entry name" value="CUB_dom"/>
</dbReference>
<dbReference type="CDD" id="cd00041">
    <property type="entry name" value="CUB"/>
    <property type="match status" value="1"/>
</dbReference>
<dbReference type="SUPFAM" id="SSF49854">
    <property type="entry name" value="Spermadhesin, CUB domain"/>
    <property type="match status" value="1"/>
</dbReference>
<evidence type="ECO:0000256" key="2">
    <source>
        <dbReference type="PROSITE-ProRule" id="PRU00059"/>
    </source>
</evidence>
<sequence>MYELISSSRSHCFWNWTSILPFFLLLKGSFVSTSTYYNLTATSSSAELVSQNYPNKYPNSSIYYWLISTSDKTAKITLTVTDCMIEYDDACQHDFVKVYDGPNDSFLRIGVFCGDTQPSFQSTKNTIFIKFKTDSSKQYRGFKIEYKSISSEDAGINFSTKALVCTVMGLLCTFLLFILGNYFLRTARKTGRGPASRLRAPSVVYSITNTGQTIVSIENGTRIQRSSSGHIVRDADVDNAEETSLPQGVTNFSLPQNISDFGGSAEGFSMVLNVQGLRLTPPSYESVEQTDRENANKFLSDPPPAYDSLDSSVN</sequence>
<dbReference type="SMART" id="SM00042">
    <property type="entry name" value="CUB"/>
    <property type="match status" value="1"/>
</dbReference>
<feature type="domain" description="CUB" evidence="5">
    <location>
        <begin position="27"/>
        <end position="149"/>
    </location>
</feature>
<dbReference type="EMBL" id="JAZGQO010000018">
    <property type="protein sequence ID" value="KAK6167559.1"/>
    <property type="molecule type" value="Genomic_DNA"/>
</dbReference>
<accession>A0AAN8GGS0</accession>
<dbReference type="AlphaFoldDB" id="A0AAN8GGS0"/>
<reference evidence="6 7" key="1">
    <citation type="submission" date="2024-01" db="EMBL/GenBank/DDBJ databases">
        <title>The genome of the rayed Mediterranean limpet Patella caerulea (Linnaeus, 1758).</title>
        <authorList>
            <person name="Anh-Thu Weber A."/>
            <person name="Halstead-Nussloch G."/>
        </authorList>
    </citation>
    <scope>NUCLEOTIDE SEQUENCE [LARGE SCALE GENOMIC DNA]</scope>
    <source>
        <strain evidence="6">AATW-2023a</strain>
        <tissue evidence="6">Whole specimen</tissue>
    </source>
</reference>
<dbReference type="InterPro" id="IPR035914">
    <property type="entry name" value="Sperma_CUB_dom_sf"/>
</dbReference>
<keyword evidence="1" id="KW-1015">Disulfide bond</keyword>
<evidence type="ECO:0000259" key="5">
    <source>
        <dbReference type="PROSITE" id="PS01180"/>
    </source>
</evidence>
<dbReference type="InterPro" id="IPR052129">
    <property type="entry name" value="Spermadhesin-Link_domain"/>
</dbReference>
<dbReference type="FunFam" id="2.60.120.290:FF:000005">
    <property type="entry name" value="Procollagen C-endopeptidase enhancer 1"/>
    <property type="match status" value="1"/>
</dbReference>
<evidence type="ECO:0000256" key="4">
    <source>
        <dbReference type="SAM" id="Phobius"/>
    </source>
</evidence>
<feature type="region of interest" description="Disordered" evidence="3">
    <location>
        <begin position="285"/>
        <end position="314"/>
    </location>
</feature>
<gene>
    <name evidence="6" type="ORF">SNE40_021556</name>
</gene>
<dbReference type="Proteomes" id="UP001347796">
    <property type="component" value="Unassembled WGS sequence"/>
</dbReference>
<name>A0AAN8GGS0_PATCE</name>
<dbReference type="Pfam" id="PF00431">
    <property type="entry name" value="CUB"/>
    <property type="match status" value="1"/>
</dbReference>
<keyword evidence="4" id="KW-1133">Transmembrane helix</keyword>
<evidence type="ECO:0000256" key="1">
    <source>
        <dbReference type="ARBA" id="ARBA00023157"/>
    </source>
</evidence>
<evidence type="ECO:0000256" key="3">
    <source>
        <dbReference type="SAM" id="MobiDB-lite"/>
    </source>
</evidence>
<organism evidence="6 7">
    <name type="scientific">Patella caerulea</name>
    <name type="common">Rayed Mediterranean limpet</name>
    <dbReference type="NCBI Taxonomy" id="87958"/>
    <lineage>
        <taxon>Eukaryota</taxon>
        <taxon>Metazoa</taxon>
        <taxon>Spiralia</taxon>
        <taxon>Lophotrochozoa</taxon>
        <taxon>Mollusca</taxon>
        <taxon>Gastropoda</taxon>
        <taxon>Patellogastropoda</taxon>
        <taxon>Patelloidea</taxon>
        <taxon>Patellidae</taxon>
        <taxon>Patella</taxon>
    </lineage>
</organism>